<name>A0A8B6DFW6_MYTGA</name>
<keyword evidence="3" id="KW-1185">Reference proteome</keyword>
<dbReference type="PANTHER" id="PTHR31511:SF12">
    <property type="entry name" value="RHO TERMINATION FACTOR N-TERMINAL DOMAIN-CONTAINING PROTEIN"/>
    <property type="match status" value="1"/>
</dbReference>
<gene>
    <name evidence="2" type="ORF">MGAL_10B045543</name>
</gene>
<evidence type="ECO:0000256" key="1">
    <source>
        <dbReference type="SAM" id="MobiDB-lite"/>
    </source>
</evidence>
<dbReference type="EMBL" id="UYJE01003353">
    <property type="protein sequence ID" value="VDI18557.1"/>
    <property type="molecule type" value="Genomic_DNA"/>
</dbReference>
<reference evidence="2" key="1">
    <citation type="submission" date="2018-11" db="EMBL/GenBank/DDBJ databases">
        <authorList>
            <person name="Alioto T."/>
            <person name="Alioto T."/>
        </authorList>
    </citation>
    <scope>NUCLEOTIDE SEQUENCE</scope>
</reference>
<evidence type="ECO:0000313" key="3">
    <source>
        <dbReference type="Proteomes" id="UP000596742"/>
    </source>
</evidence>
<protein>
    <submittedName>
        <fullName evidence="2">Uncharacterized protein</fullName>
    </submittedName>
</protein>
<evidence type="ECO:0000313" key="2">
    <source>
        <dbReference type="EMBL" id="VDI18557.1"/>
    </source>
</evidence>
<dbReference type="AlphaFoldDB" id="A0A8B6DFW6"/>
<comment type="caution">
    <text evidence="2">The sequence shown here is derived from an EMBL/GenBank/DDBJ whole genome shotgun (WGS) entry which is preliminary data.</text>
</comment>
<organism evidence="2 3">
    <name type="scientific">Mytilus galloprovincialis</name>
    <name type="common">Mediterranean mussel</name>
    <dbReference type="NCBI Taxonomy" id="29158"/>
    <lineage>
        <taxon>Eukaryota</taxon>
        <taxon>Metazoa</taxon>
        <taxon>Spiralia</taxon>
        <taxon>Lophotrochozoa</taxon>
        <taxon>Mollusca</taxon>
        <taxon>Bivalvia</taxon>
        <taxon>Autobranchia</taxon>
        <taxon>Pteriomorphia</taxon>
        <taxon>Mytilida</taxon>
        <taxon>Mytiloidea</taxon>
        <taxon>Mytilidae</taxon>
        <taxon>Mytilinae</taxon>
        <taxon>Mytilus</taxon>
    </lineage>
</organism>
<dbReference type="Proteomes" id="UP000596742">
    <property type="component" value="Unassembled WGS sequence"/>
</dbReference>
<accession>A0A8B6DFW6</accession>
<sequence>MAFTNNGRDTPKDRVATSEMDGIEINQEMESKNDNMDFFKDNEEELKNDTAPEFKTCGAPLKRKKEQFCKSKPEKKLCWRHRKNHASRRRRIPQLQDSLDEHMEYCGQKKAARIEMPEEGTSIGFQNHKRQMRVPFAFDCFTEKMDTCQPNPSRAFTKA</sequence>
<feature type="region of interest" description="Disordered" evidence="1">
    <location>
        <begin position="1"/>
        <end position="20"/>
    </location>
</feature>
<proteinExistence type="predicted"/>
<dbReference type="OrthoDB" id="7612145at2759"/>
<dbReference type="PANTHER" id="PTHR31511">
    <property type="entry name" value="PROTEIN CBG23764"/>
    <property type="match status" value="1"/>
</dbReference>